<keyword evidence="1" id="KW-0645">Protease</keyword>
<evidence type="ECO:0000256" key="3">
    <source>
        <dbReference type="ARBA" id="ARBA00022801"/>
    </source>
</evidence>
<evidence type="ECO:0000313" key="7">
    <source>
        <dbReference type="Proteomes" id="UP000708298"/>
    </source>
</evidence>
<dbReference type="GO" id="GO:0004222">
    <property type="term" value="F:metalloendopeptidase activity"/>
    <property type="evidence" value="ECO:0007669"/>
    <property type="project" value="InterPro"/>
</dbReference>
<reference evidence="6" key="2">
    <citation type="submission" date="2021-01" db="EMBL/GenBank/DDBJ databases">
        <authorList>
            <person name="Mieszkin S."/>
            <person name="Pouder E."/>
            <person name="Alain K."/>
        </authorList>
    </citation>
    <scope>NUCLEOTIDE SEQUENCE</scope>
    <source>
        <strain evidence="6">HW T2.11</strain>
    </source>
</reference>
<dbReference type="GO" id="GO:0006508">
    <property type="term" value="P:proteolysis"/>
    <property type="evidence" value="ECO:0007669"/>
    <property type="project" value="UniProtKB-KW"/>
</dbReference>
<keyword evidence="2" id="KW-0479">Metal-binding</keyword>
<dbReference type="Proteomes" id="UP000708298">
    <property type="component" value="Unassembled WGS sequence"/>
</dbReference>
<sequence length="413" mass="42157">MSSYSYALIGNTWPAGTTTLTYSFATSAVNGNAFSSSITNSTERTEIAAAFATWSTITGIQFVEVADGTTANIRLNFADVESTSAALGQTTLSYAANGITNANSPVILLEDPNETPLVADSTGILYYSQGANSESEDTTFLQLVEHEIGHVLGFADNNDPNSIENASLTSINRGFDGTDLIGALTLYPSFSTGTLPTVTTAVTTAAASATPDVVATSTAASSTSGSTTTAPTLFTLSDNGSTTAVTADSYTGPLGFLPHGDFFSYNGSDNVNIVASSNATNPLIASGSGIDLLQGTATGTSVLDAGTGANIDIDGGNGATTFVQNGYVSGATWDFLQNFHGADEDILFGYIPGLSKLTFTDSAGMGSDYGVTATLLPGNGNSEEVTFVGVTMADLHGAATTVDGVPSWVLWTS</sequence>
<protein>
    <submittedName>
        <fullName evidence="6">Matrixin family metalloprotease</fullName>
    </submittedName>
</protein>
<dbReference type="Pfam" id="PF00413">
    <property type="entry name" value="Peptidase_M10"/>
    <property type="match status" value="1"/>
</dbReference>
<dbReference type="GO" id="GO:0008270">
    <property type="term" value="F:zinc ion binding"/>
    <property type="evidence" value="ECO:0007669"/>
    <property type="project" value="InterPro"/>
</dbReference>
<keyword evidence="6" id="KW-0482">Metalloprotease</keyword>
<evidence type="ECO:0000256" key="1">
    <source>
        <dbReference type="ARBA" id="ARBA00022670"/>
    </source>
</evidence>
<reference evidence="6" key="1">
    <citation type="journal article" date="2021" name="Microorganisms">
        <title>Acidisoma silvae sp. nov. and Acidisomacellulosilytica sp. nov., Two Acidophilic Bacteria Isolated from Decaying Wood, Hydrolyzing Cellulose and Producing Poly-3-hydroxybutyrate.</title>
        <authorList>
            <person name="Mieszkin S."/>
            <person name="Pouder E."/>
            <person name="Uroz S."/>
            <person name="Simon-Colin C."/>
            <person name="Alain K."/>
        </authorList>
    </citation>
    <scope>NUCLEOTIDE SEQUENCE</scope>
    <source>
        <strain evidence="6">HW T2.11</strain>
    </source>
</reference>
<proteinExistence type="predicted"/>
<comment type="caution">
    <text evidence="6">The sequence shown here is derived from an EMBL/GenBank/DDBJ whole genome shotgun (WGS) entry which is preliminary data.</text>
</comment>
<keyword evidence="3" id="KW-0378">Hydrolase</keyword>
<name>A0A963YT46_9PROT</name>
<evidence type="ECO:0000313" key="6">
    <source>
        <dbReference type="EMBL" id="MCB8875873.1"/>
    </source>
</evidence>
<dbReference type="EMBL" id="JAESVB010000004">
    <property type="protein sequence ID" value="MCB8875873.1"/>
    <property type="molecule type" value="Genomic_DNA"/>
</dbReference>
<accession>A0A963YT46</accession>
<dbReference type="InterPro" id="IPR024079">
    <property type="entry name" value="MetalloPept_cat_dom_sf"/>
</dbReference>
<evidence type="ECO:0000256" key="4">
    <source>
        <dbReference type="ARBA" id="ARBA00022833"/>
    </source>
</evidence>
<feature type="domain" description="Peptidase metallopeptidase" evidence="5">
    <location>
        <begin position="9"/>
        <end position="189"/>
    </location>
</feature>
<evidence type="ECO:0000256" key="2">
    <source>
        <dbReference type="ARBA" id="ARBA00022723"/>
    </source>
</evidence>
<dbReference type="AlphaFoldDB" id="A0A963YT46"/>
<dbReference type="InterPro" id="IPR006026">
    <property type="entry name" value="Peptidase_Metallo"/>
</dbReference>
<dbReference type="GO" id="GO:0031012">
    <property type="term" value="C:extracellular matrix"/>
    <property type="evidence" value="ECO:0007669"/>
    <property type="project" value="InterPro"/>
</dbReference>
<dbReference type="SUPFAM" id="SSF55486">
    <property type="entry name" value="Metalloproteases ('zincins'), catalytic domain"/>
    <property type="match status" value="1"/>
</dbReference>
<evidence type="ECO:0000259" key="5">
    <source>
        <dbReference type="SMART" id="SM00235"/>
    </source>
</evidence>
<keyword evidence="4" id="KW-0862">Zinc</keyword>
<dbReference type="Gene3D" id="3.40.390.10">
    <property type="entry name" value="Collagenase (Catalytic Domain)"/>
    <property type="match status" value="1"/>
</dbReference>
<gene>
    <name evidence="6" type="ORF">ASILVAE211_11835</name>
</gene>
<organism evidence="6 7">
    <name type="scientific">Acidisoma silvae</name>
    <dbReference type="NCBI Taxonomy" id="2802396"/>
    <lineage>
        <taxon>Bacteria</taxon>
        <taxon>Pseudomonadati</taxon>
        <taxon>Pseudomonadota</taxon>
        <taxon>Alphaproteobacteria</taxon>
        <taxon>Acetobacterales</taxon>
        <taxon>Acidocellaceae</taxon>
        <taxon>Acidisoma</taxon>
    </lineage>
</organism>
<dbReference type="SMART" id="SM00235">
    <property type="entry name" value="ZnMc"/>
    <property type="match status" value="1"/>
</dbReference>
<keyword evidence="7" id="KW-1185">Reference proteome</keyword>
<dbReference type="RefSeq" id="WP_227321517.1">
    <property type="nucleotide sequence ID" value="NZ_JAESVB010000004.1"/>
</dbReference>
<dbReference type="InterPro" id="IPR001818">
    <property type="entry name" value="Pept_M10_metallopeptidase"/>
</dbReference>